<dbReference type="eggNOG" id="COG4485">
    <property type="taxonomic scope" value="Bacteria"/>
</dbReference>
<sequence>MIEVDKVNRSKRNIEILILFCCLSFFFTFWVARTQLLSGFTSDGSFHFSRVEEIYQNLRSGQLFTFIATHTFHNSGVGSFLFYPTVFLYPWALLRFVFDPIMAFYIWYGLFMFLTLSCAYYAMYGFSRDRLRAVMFALFYTISVYHVYLGLRNYVLGEFIAYTFVPLALYGFYEVIWGDQRKWPFLAGGMALLTYSHMISVVIAVGLFTCLFLCRLVVDRHFPKGRWIALLKSVTVTFLLTAWFIYPFGTDFIKMRLGTPSFGFAFLYSMQDLWQASLENYATNRGLGIVLLAVALGGWYFVRRDKRELSLYILGLIFIVLSTNLFPYTEIARIKLLRILGVIQFPYRFTTYSSLFMAAILSLILARIFRHFQGKAKVLVGLFVLSIAMCLYVQTLTPVLERLYNVSATTRLKKATDKFAIPSEGAVIDKGNYYDLYTYRIPYGETDYYPKVAFDGNMIETNPKTQSILLHQAYIDHKTVVVSPRSQANALEYQIKLKNAATVDLPVVAYSSEKVSVNGQTSAYTISERGTIQVNLERGVNKITVRFEMKKTYYVLFGLAVLTWFVLLVTPFIKLKKVSRDSNL</sequence>
<keyword evidence="1" id="KW-0812">Transmembrane</keyword>
<reference evidence="2 3" key="1">
    <citation type="journal article" date="2015" name="Genome Announc.">
        <title>Expanding the biotechnology potential of lactobacilli through comparative genomics of 213 strains and associated genera.</title>
        <authorList>
            <person name="Sun Z."/>
            <person name="Harris H.M."/>
            <person name="McCann A."/>
            <person name="Guo C."/>
            <person name="Argimon S."/>
            <person name="Zhang W."/>
            <person name="Yang X."/>
            <person name="Jeffery I.B."/>
            <person name="Cooney J.C."/>
            <person name="Kagawa T.F."/>
            <person name="Liu W."/>
            <person name="Song Y."/>
            <person name="Salvetti E."/>
            <person name="Wrobel A."/>
            <person name="Rasinkangas P."/>
            <person name="Parkhill J."/>
            <person name="Rea M.C."/>
            <person name="O'Sullivan O."/>
            <person name="Ritari J."/>
            <person name="Douillard F.P."/>
            <person name="Paul Ross R."/>
            <person name="Yang R."/>
            <person name="Briner A.E."/>
            <person name="Felis G.E."/>
            <person name="de Vos W.M."/>
            <person name="Barrangou R."/>
            <person name="Klaenhammer T.R."/>
            <person name="Caufield P.W."/>
            <person name="Cui Y."/>
            <person name="Zhang H."/>
            <person name="O'Toole P.W."/>
        </authorList>
    </citation>
    <scope>NUCLEOTIDE SEQUENCE [LARGE SCALE GENOMIC DNA]</scope>
    <source>
        <strain evidence="2 3">DSM 16634</strain>
    </source>
</reference>
<dbReference type="STRING" id="1423724.FC32_GL001871"/>
<evidence type="ECO:0000256" key="1">
    <source>
        <dbReference type="SAM" id="Phobius"/>
    </source>
</evidence>
<feature type="transmembrane region" description="Helical" evidence="1">
    <location>
        <begin position="378"/>
        <end position="397"/>
    </location>
</feature>
<keyword evidence="1" id="KW-0472">Membrane</keyword>
<feature type="transmembrane region" description="Helical" evidence="1">
    <location>
        <begin position="227"/>
        <end position="246"/>
    </location>
</feature>
<feature type="transmembrane region" description="Helical" evidence="1">
    <location>
        <begin position="80"/>
        <end position="98"/>
    </location>
</feature>
<keyword evidence="1" id="KW-1133">Transmembrane helix</keyword>
<protein>
    <recommendedName>
        <fullName evidence="4">Membrane protein 6-pyruvoyl-tetrahydropterin synthase-related domain-containing protein</fullName>
    </recommendedName>
</protein>
<feature type="transmembrane region" description="Helical" evidence="1">
    <location>
        <begin position="105"/>
        <end position="124"/>
    </location>
</feature>
<feature type="transmembrane region" description="Helical" evidence="1">
    <location>
        <begin position="130"/>
        <end position="148"/>
    </location>
</feature>
<feature type="transmembrane region" description="Helical" evidence="1">
    <location>
        <begin position="193"/>
        <end position="218"/>
    </location>
</feature>
<dbReference type="EMBL" id="AZFT01000030">
    <property type="protein sequence ID" value="KRL86160.1"/>
    <property type="molecule type" value="Genomic_DNA"/>
</dbReference>
<feature type="transmembrane region" description="Helical" evidence="1">
    <location>
        <begin position="12"/>
        <end position="32"/>
    </location>
</feature>
<organism evidence="2 3">
    <name type="scientific">Ligilactobacillus apodemi DSM 16634 = JCM 16172</name>
    <dbReference type="NCBI Taxonomy" id="1423724"/>
    <lineage>
        <taxon>Bacteria</taxon>
        <taxon>Bacillati</taxon>
        <taxon>Bacillota</taxon>
        <taxon>Bacilli</taxon>
        <taxon>Lactobacillales</taxon>
        <taxon>Lactobacillaceae</taxon>
        <taxon>Ligilactobacillus</taxon>
    </lineage>
</organism>
<dbReference type="Proteomes" id="UP000051324">
    <property type="component" value="Unassembled WGS sequence"/>
</dbReference>
<evidence type="ECO:0000313" key="3">
    <source>
        <dbReference type="Proteomes" id="UP000051324"/>
    </source>
</evidence>
<feature type="transmembrane region" description="Helical" evidence="1">
    <location>
        <begin position="309"/>
        <end position="329"/>
    </location>
</feature>
<feature type="transmembrane region" description="Helical" evidence="1">
    <location>
        <begin position="349"/>
        <end position="366"/>
    </location>
</feature>
<proteinExistence type="predicted"/>
<feature type="transmembrane region" description="Helical" evidence="1">
    <location>
        <begin position="282"/>
        <end position="302"/>
    </location>
</feature>
<feature type="transmembrane region" description="Helical" evidence="1">
    <location>
        <begin position="155"/>
        <end position="173"/>
    </location>
</feature>
<dbReference type="PATRIC" id="fig|1423724.4.peg.1955"/>
<feature type="transmembrane region" description="Helical" evidence="1">
    <location>
        <begin position="553"/>
        <end position="573"/>
    </location>
</feature>
<name>A0A0R1TY13_9LACO</name>
<keyword evidence="3" id="KW-1185">Reference proteome</keyword>
<accession>A0A0R1TY13</accession>
<gene>
    <name evidence="2" type="ORF">FC32_GL001871</name>
</gene>
<evidence type="ECO:0008006" key="4">
    <source>
        <dbReference type="Google" id="ProtNLM"/>
    </source>
</evidence>
<dbReference type="AlphaFoldDB" id="A0A0R1TY13"/>
<evidence type="ECO:0000313" key="2">
    <source>
        <dbReference type="EMBL" id="KRL86160.1"/>
    </source>
</evidence>
<comment type="caution">
    <text evidence="2">The sequence shown here is derived from an EMBL/GenBank/DDBJ whole genome shotgun (WGS) entry which is preliminary data.</text>
</comment>